<keyword evidence="5" id="KW-0235">DNA replication</keyword>
<dbReference type="GO" id="GO:0008408">
    <property type="term" value="F:3'-5' exonuclease activity"/>
    <property type="evidence" value="ECO:0007669"/>
    <property type="project" value="InterPro"/>
</dbReference>
<dbReference type="EMBL" id="DXIQ01000094">
    <property type="protein sequence ID" value="HIV40009.1"/>
    <property type="molecule type" value="Genomic_DNA"/>
</dbReference>
<evidence type="ECO:0000313" key="9">
    <source>
        <dbReference type="EMBL" id="HIV40009.1"/>
    </source>
</evidence>
<gene>
    <name evidence="9" type="primary">holB</name>
    <name evidence="9" type="ORF">H9747_13615</name>
</gene>
<dbReference type="Pfam" id="PF09115">
    <property type="entry name" value="DNApol3-delta_C"/>
    <property type="match status" value="1"/>
</dbReference>
<dbReference type="GO" id="GO:0003887">
    <property type="term" value="F:DNA-directed DNA polymerase activity"/>
    <property type="evidence" value="ECO:0007669"/>
    <property type="project" value="UniProtKB-KW"/>
</dbReference>
<comment type="catalytic activity">
    <reaction evidence="7">
        <text>DNA(n) + a 2'-deoxyribonucleoside 5'-triphosphate = DNA(n+1) + diphosphate</text>
        <dbReference type="Rhea" id="RHEA:22508"/>
        <dbReference type="Rhea" id="RHEA-COMP:17339"/>
        <dbReference type="Rhea" id="RHEA-COMP:17340"/>
        <dbReference type="ChEBI" id="CHEBI:33019"/>
        <dbReference type="ChEBI" id="CHEBI:61560"/>
        <dbReference type="ChEBI" id="CHEBI:173112"/>
        <dbReference type="EC" id="2.7.7.7"/>
    </reaction>
</comment>
<dbReference type="Gene3D" id="3.40.50.300">
    <property type="entry name" value="P-loop containing nucleotide triphosphate hydrolases"/>
    <property type="match status" value="1"/>
</dbReference>
<reference evidence="9" key="2">
    <citation type="submission" date="2021-04" db="EMBL/GenBank/DDBJ databases">
        <authorList>
            <person name="Gilroy R."/>
        </authorList>
    </citation>
    <scope>NUCLEOTIDE SEQUENCE</scope>
    <source>
        <strain evidence="9">CHK195-9823</strain>
    </source>
</reference>
<reference evidence="9" key="1">
    <citation type="journal article" date="2021" name="PeerJ">
        <title>Extensive microbial diversity within the chicken gut microbiome revealed by metagenomics and culture.</title>
        <authorList>
            <person name="Gilroy R."/>
            <person name="Ravi A."/>
            <person name="Getino M."/>
            <person name="Pursley I."/>
            <person name="Horton D.L."/>
            <person name="Alikhan N.F."/>
            <person name="Baker D."/>
            <person name="Gharbi K."/>
            <person name="Hall N."/>
            <person name="Watson M."/>
            <person name="Adriaenssens E.M."/>
            <person name="Foster-Nyarko E."/>
            <person name="Jarju S."/>
            <person name="Secka A."/>
            <person name="Antonio M."/>
            <person name="Oren A."/>
            <person name="Chaudhuri R.R."/>
            <person name="La Ragione R."/>
            <person name="Hildebrand F."/>
            <person name="Pallen M.J."/>
        </authorList>
    </citation>
    <scope>NUCLEOTIDE SEQUENCE</scope>
    <source>
        <strain evidence="9">CHK195-9823</strain>
    </source>
</reference>
<sequence length="329" mass="37496">MQEMEKVLGHEEVIKHLQNAAAMDKVSHSYIFAGEKGSGKKLLAKIFAMTLQCEKHGKEPCLQCSSCKKAMNRNHPDIIYVTHEKPNSIGIEDIREQLIGDVAIKPYTGPYKIYIVDEAEKMTVQAQNALLKTIEEPPAYAVILLLVNNGGSLLPTISSRCVTLNFKPVRDEVIRQYLMEDLHVPDYQADISVAFAQGNVGKAKQIATAEDFSQMMEAALRILKKSKDMEVYEMVDAIRTLSEEKHTIYEYLDLFLVWFRDVLMFKATHEIDGLVFRQEYKDIKNRADKSSYEGLENIIKAIETAKVRLQANVNFELTMELLFLTIREN</sequence>
<dbReference type="EC" id="2.7.7.7" evidence="1"/>
<evidence type="ECO:0000313" key="10">
    <source>
        <dbReference type="Proteomes" id="UP000886814"/>
    </source>
</evidence>
<evidence type="ECO:0000256" key="7">
    <source>
        <dbReference type="ARBA" id="ARBA00049244"/>
    </source>
</evidence>
<evidence type="ECO:0000259" key="8">
    <source>
        <dbReference type="Pfam" id="PF09115"/>
    </source>
</evidence>
<evidence type="ECO:0000256" key="2">
    <source>
        <dbReference type="ARBA" id="ARBA00014363"/>
    </source>
</evidence>
<dbReference type="Proteomes" id="UP000886814">
    <property type="component" value="Unassembled WGS sequence"/>
</dbReference>
<dbReference type="SUPFAM" id="SSF52540">
    <property type="entry name" value="P-loop containing nucleoside triphosphate hydrolases"/>
    <property type="match status" value="1"/>
</dbReference>
<dbReference type="InterPro" id="IPR004622">
    <property type="entry name" value="DNA_pol_HolB"/>
</dbReference>
<dbReference type="NCBIfam" id="TIGR00678">
    <property type="entry name" value="holB"/>
    <property type="match status" value="1"/>
</dbReference>
<dbReference type="InterPro" id="IPR050238">
    <property type="entry name" value="DNA_Rep/Repair_Clamp_Loader"/>
</dbReference>
<evidence type="ECO:0000256" key="5">
    <source>
        <dbReference type="ARBA" id="ARBA00022705"/>
    </source>
</evidence>
<protein>
    <recommendedName>
        <fullName evidence="2">DNA polymerase III subunit delta'</fullName>
        <ecNumber evidence="1">2.7.7.7</ecNumber>
    </recommendedName>
</protein>
<dbReference type="InterPro" id="IPR027417">
    <property type="entry name" value="P-loop_NTPase"/>
</dbReference>
<proteinExistence type="predicted"/>
<organism evidence="9 10">
    <name type="scientific">Candidatus Blautia stercorigallinarum</name>
    <dbReference type="NCBI Taxonomy" id="2838501"/>
    <lineage>
        <taxon>Bacteria</taxon>
        <taxon>Bacillati</taxon>
        <taxon>Bacillota</taxon>
        <taxon>Clostridia</taxon>
        <taxon>Lachnospirales</taxon>
        <taxon>Lachnospiraceae</taxon>
        <taxon>Blautia</taxon>
    </lineage>
</organism>
<comment type="caution">
    <text evidence="9">The sequence shown here is derived from an EMBL/GenBank/DDBJ whole genome shotgun (WGS) entry which is preliminary data.</text>
</comment>
<dbReference type="AlphaFoldDB" id="A0A9D1PEX7"/>
<keyword evidence="3 9" id="KW-0808">Transferase</keyword>
<evidence type="ECO:0000256" key="6">
    <source>
        <dbReference type="ARBA" id="ARBA00022932"/>
    </source>
</evidence>
<dbReference type="PANTHER" id="PTHR11669:SF8">
    <property type="entry name" value="DNA POLYMERASE III SUBUNIT DELTA"/>
    <property type="match status" value="1"/>
</dbReference>
<dbReference type="PANTHER" id="PTHR11669">
    <property type="entry name" value="REPLICATION FACTOR C / DNA POLYMERASE III GAMMA-TAU SUBUNIT"/>
    <property type="match status" value="1"/>
</dbReference>
<dbReference type="GO" id="GO:0003677">
    <property type="term" value="F:DNA binding"/>
    <property type="evidence" value="ECO:0007669"/>
    <property type="project" value="InterPro"/>
</dbReference>
<dbReference type="InterPro" id="IPR015199">
    <property type="entry name" value="DNA_pol_III_delta_C"/>
</dbReference>
<evidence type="ECO:0000256" key="4">
    <source>
        <dbReference type="ARBA" id="ARBA00022695"/>
    </source>
</evidence>
<dbReference type="Pfam" id="PF13177">
    <property type="entry name" value="DNA_pol3_delta2"/>
    <property type="match status" value="1"/>
</dbReference>
<accession>A0A9D1PEX7</accession>
<dbReference type="GO" id="GO:0006261">
    <property type="term" value="P:DNA-templated DNA replication"/>
    <property type="evidence" value="ECO:0007669"/>
    <property type="project" value="TreeGrafter"/>
</dbReference>
<evidence type="ECO:0000256" key="1">
    <source>
        <dbReference type="ARBA" id="ARBA00012417"/>
    </source>
</evidence>
<evidence type="ECO:0000256" key="3">
    <source>
        <dbReference type="ARBA" id="ARBA00022679"/>
    </source>
</evidence>
<dbReference type="GO" id="GO:0009360">
    <property type="term" value="C:DNA polymerase III complex"/>
    <property type="evidence" value="ECO:0007669"/>
    <property type="project" value="InterPro"/>
</dbReference>
<keyword evidence="4 9" id="KW-0548">Nucleotidyltransferase</keyword>
<name>A0A9D1PEX7_9FIRM</name>
<keyword evidence="6" id="KW-0239">DNA-directed DNA polymerase</keyword>
<feature type="domain" description="DNA polymerase III delta subunit C-terminal" evidence="8">
    <location>
        <begin position="234"/>
        <end position="325"/>
    </location>
</feature>